<feature type="transmembrane region" description="Helical" evidence="2">
    <location>
        <begin position="322"/>
        <end position="339"/>
    </location>
</feature>
<dbReference type="AlphaFoldDB" id="A0AAD4PYZ9"/>
<sequence>MIEGSNDEERGRIIAPPLTPIGDDEDDGPDVHILGVEAEDEELNNVTTFRLPIWLRESSATFRWRWVPLPLRKAGRATATWVQGPDPPHDLLFRPFFPKLQELPVQLLERYAPTRPRKILALLFAYFFWFLTWFLILLKSHSSGNIEGYGLPQSISCAASYWSSGNSCGLNGNDCRPFKASPFAFRCPANCKSLILLDERTVGNQTLNYQPLVIGGPQPDSSDLGVYRADSHICQAAIHAGVATDAAGGCGVVKLNGAAHSFLASTRNGFTSTEFASTFPKSFGFIPLSASQATCPSDPRWPLLGITTTAVVLISIFTTSPAVFYFSTFGILITHVGVVSDPPNLPTLTDLFSILLSRVLPASFIAYVLYLYAVRLLLRHLSTPAYQLERTILYLTPAFIGALNNYTFALWIPLQRLTPHDLQNQPGAKLALGIVITIIITIVVTQAWLIRQAGLMPRYLKVYISFVALLLFLMALPGLRLRIHHYILAMLLMPGTIIPTRASLIYQGLLLGLFINGVARWGFASIVETPAALGEDPTTPGGWWGASYPNITNTSVSIHLDTPSFPPIWQQTQYPGNGNITFNLWEHERMEHLGVDGISVLVNDVERWRGYLDENRKGKFTWRRHGKAGLELVNADLNTDDVDNNASFTSLDNTNSDENHDAPQDLFFRFAFMKGASTGHYGGAGVWLKDGRWISPEPQKKPDP</sequence>
<dbReference type="Proteomes" id="UP001201262">
    <property type="component" value="Unassembled WGS sequence"/>
</dbReference>
<dbReference type="PANTHER" id="PTHR31331">
    <property type="entry name" value="LCCL DOMAIN PROTEIN (AFU_ORTHOLOGUE AFUA_5G08630)"/>
    <property type="match status" value="1"/>
</dbReference>
<dbReference type="InterPro" id="IPR036609">
    <property type="entry name" value="LCCL_sf"/>
</dbReference>
<dbReference type="RefSeq" id="XP_046075471.1">
    <property type="nucleotide sequence ID" value="XM_046210645.1"/>
</dbReference>
<feature type="transmembrane region" description="Helical" evidence="2">
    <location>
        <begin position="462"/>
        <end position="483"/>
    </location>
</feature>
<dbReference type="InterPro" id="IPR004043">
    <property type="entry name" value="LCCL"/>
</dbReference>
<dbReference type="PANTHER" id="PTHR31331:SF8">
    <property type="entry name" value="LCCL DOMAIN PROTEIN (AFU_ORTHOLOGUE AFUA_5G02970)"/>
    <property type="match status" value="1"/>
</dbReference>
<keyword evidence="2" id="KW-0812">Transmembrane</keyword>
<evidence type="ECO:0000313" key="4">
    <source>
        <dbReference type="EMBL" id="KAH8702095.1"/>
    </source>
</evidence>
<feature type="transmembrane region" description="Helical" evidence="2">
    <location>
        <begin position="351"/>
        <end position="372"/>
    </location>
</feature>
<feature type="transmembrane region" description="Helical" evidence="2">
    <location>
        <begin position="119"/>
        <end position="138"/>
    </location>
</feature>
<evidence type="ECO:0000256" key="1">
    <source>
        <dbReference type="SAM" id="MobiDB-lite"/>
    </source>
</evidence>
<dbReference type="SMART" id="SM00603">
    <property type="entry name" value="LCCL"/>
    <property type="match status" value="1"/>
</dbReference>
<dbReference type="InterPro" id="IPR051957">
    <property type="entry name" value="CRISP-LCCL_domain"/>
</dbReference>
<keyword evidence="2" id="KW-1133">Transmembrane helix</keyword>
<feature type="region of interest" description="Disordered" evidence="1">
    <location>
        <begin position="1"/>
        <end position="26"/>
    </location>
</feature>
<gene>
    <name evidence="4" type="ORF">BGW36DRAFT_289244</name>
</gene>
<dbReference type="Pfam" id="PF03815">
    <property type="entry name" value="LCCL"/>
    <property type="match status" value="1"/>
</dbReference>
<keyword evidence="2" id="KW-0472">Membrane</keyword>
<comment type="caution">
    <text evidence="4">The sequence shown here is derived from an EMBL/GenBank/DDBJ whole genome shotgun (WGS) entry which is preliminary data.</text>
</comment>
<dbReference type="SUPFAM" id="SSF69848">
    <property type="entry name" value="LCCL domain"/>
    <property type="match status" value="1"/>
</dbReference>
<name>A0AAD4PYZ9_9EURO</name>
<evidence type="ECO:0000259" key="3">
    <source>
        <dbReference type="PROSITE" id="PS50820"/>
    </source>
</evidence>
<reference evidence="4" key="1">
    <citation type="submission" date="2021-12" db="EMBL/GenBank/DDBJ databases">
        <title>Convergent genome expansion in fungi linked to evolution of root-endophyte symbiosis.</title>
        <authorList>
            <consortium name="DOE Joint Genome Institute"/>
            <person name="Ke Y.-H."/>
            <person name="Bonito G."/>
            <person name="Liao H.-L."/>
            <person name="Looney B."/>
            <person name="Rojas-Flechas A."/>
            <person name="Nash J."/>
            <person name="Hameed K."/>
            <person name="Schadt C."/>
            <person name="Martin F."/>
            <person name="Crous P.W."/>
            <person name="Miettinen O."/>
            <person name="Magnuson J.K."/>
            <person name="Labbe J."/>
            <person name="Jacobson D."/>
            <person name="Doktycz M.J."/>
            <person name="Veneault-Fourrey C."/>
            <person name="Kuo A."/>
            <person name="Mondo S."/>
            <person name="Calhoun S."/>
            <person name="Riley R."/>
            <person name="Ohm R."/>
            <person name="LaButti K."/>
            <person name="Andreopoulos B."/>
            <person name="Pangilinan J."/>
            <person name="Nolan M."/>
            <person name="Tritt A."/>
            <person name="Clum A."/>
            <person name="Lipzen A."/>
            <person name="Daum C."/>
            <person name="Barry K."/>
            <person name="Grigoriev I.V."/>
            <person name="Vilgalys R."/>
        </authorList>
    </citation>
    <scope>NUCLEOTIDE SEQUENCE</scope>
    <source>
        <strain evidence="4">PMI_201</strain>
    </source>
</reference>
<feature type="domain" description="LCCL" evidence="3">
    <location>
        <begin position="162"/>
        <end position="272"/>
    </location>
</feature>
<feature type="transmembrane region" description="Helical" evidence="2">
    <location>
        <begin position="392"/>
        <end position="412"/>
    </location>
</feature>
<dbReference type="PROSITE" id="PS50820">
    <property type="entry name" value="LCCL"/>
    <property type="match status" value="1"/>
</dbReference>
<protein>
    <submittedName>
        <fullName evidence="4">LCCL domain protein</fullName>
    </submittedName>
</protein>
<evidence type="ECO:0000256" key="2">
    <source>
        <dbReference type="SAM" id="Phobius"/>
    </source>
</evidence>
<feature type="transmembrane region" description="Helical" evidence="2">
    <location>
        <begin position="432"/>
        <end position="450"/>
    </location>
</feature>
<evidence type="ECO:0000313" key="5">
    <source>
        <dbReference type="Proteomes" id="UP001201262"/>
    </source>
</evidence>
<proteinExistence type="predicted"/>
<dbReference type="GeneID" id="70240932"/>
<dbReference type="Gene3D" id="2.170.130.20">
    <property type="entry name" value="LCCL-like domain"/>
    <property type="match status" value="1"/>
</dbReference>
<accession>A0AAD4PYZ9</accession>
<dbReference type="EMBL" id="JAJTJA010000003">
    <property type="protein sequence ID" value="KAH8702095.1"/>
    <property type="molecule type" value="Genomic_DNA"/>
</dbReference>
<organism evidence="4 5">
    <name type="scientific">Talaromyces proteolyticus</name>
    <dbReference type="NCBI Taxonomy" id="1131652"/>
    <lineage>
        <taxon>Eukaryota</taxon>
        <taxon>Fungi</taxon>
        <taxon>Dikarya</taxon>
        <taxon>Ascomycota</taxon>
        <taxon>Pezizomycotina</taxon>
        <taxon>Eurotiomycetes</taxon>
        <taxon>Eurotiomycetidae</taxon>
        <taxon>Eurotiales</taxon>
        <taxon>Trichocomaceae</taxon>
        <taxon>Talaromyces</taxon>
        <taxon>Talaromyces sect. Bacilispori</taxon>
    </lineage>
</organism>
<keyword evidence="5" id="KW-1185">Reference proteome</keyword>